<evidence type="ECO:0008006" key="4">
    <source>
        <dbReference type="Google" id="ProtNLM"/>
    </source>
</evidence>
<dbReference type="OMA" id="YCEAIRA"/>
<dbReference type="PANTHER" id="PTHR34365">
    <property type="entry name" value="ENOLASE (DUF1399)"/>
    <property type="match status" value="1"/>
</dbReference>
<reference evidence="2" key="1">
    <citation type="submission" date="2021-12" db="EMBL/GenBank/DDBJ databases">
        <authorList>
            <person name="Zaccaron A."/>
            <person name="Stergiopoulos I."/>
        </authorList>
    </citation>
    <scope>NUCLEOTIDE SEQUENCE</scope>
    <source>
        <strain evidence="2">Race5_Kim</strain>
    </source>
</reference>
<dbReference type="AlphaFoldDB" id="A0A9Q8PBN5"/>
<reference evidence="2" key="2">
    <citation type="journal article" date="2022" name="Microb. Genom.">
        <title>A chromosome-scale genome assembly of the tomato pathogen Cladosporium fulvum reveals a compartmentalized genome architecture and the presence of a dispensable chromosome.</title>
        <authorList>
            <person name="Zaccaron A.Z."/>
            <person name="Chen L.H."/>
            <person name="Samaras A."/>
            <person name="Stergiopoulos I."/>
        </authorList>
    </citation>
    <scope>NUCLEOTIDE SEQUENCE</scope>
    <source>
        <strain evidence="2">Race5_Kim</strain>
    </source>
</reference>
<dbReference type="Proteomes" id="UP000756132">
    <property type="component" value="Chromosome 6"/>
</dbReference>
<organism evidence="2 3">
    <name type="scientific">Passalora fulva</name>
    <name type="common">Tomato leaf mold</name>
    <name type="synonym">Cladosporium fulvum</name>
    <dbReference type="NCBI Taxonomy" id="5499"/>
    <lineage>
        <taxon>Eukaryota</taxon>
        <taxon>Fungi</taxon>
        <taxon>Dikarya</taxon>
        <taxon>Ascomycota</taxon>
        <taxon>Pezizomycotina</taxon>
        <taxon>Dothideomycetes</taxon>
        <taxon>Dothideomycetidae</taxon>
        <taxon>Mycosphaerellales</taxon>
        <taxon>Mycosphaerellaceae</taxon>
        <taxon>Fulvia</taxon>
    </lineage>
</organism>
<dbReference type="InterPro" id="IPR009836">
    <property type="entry name" value="GRDP-like"/>
</dbReference>
<dbReference type="EMBL" id="CP090168">
    <property type="protein sequence ID" value="UJO19498.1"/>
    <property type="molecule type" value="Genomic_DNA"/>
</dbReference>
<keyword evidence="3" id="KW-1185">Reference proteome</keyword>
<accession>A0A9Q8PBN5</accession>
<dbReference type="GeneID" id="71986693"/>
<evidence type="ECO:0000256" key="1">
    <source>
        <dbReference type="SAM" id="MobiDB-lite"/>
    </source>
</evidence>
<proteinExistence type="predicted"/>
<protein>
    <recommendedName>
        <fullName evidence="4">Glycine-rich domain-containing protein 1</fullName>
    </recommendedName>
</protein>
<dbReference type="OrthoDB" id="2684236at2759"/>
<dbReference type="Pfam" id="PF07173">
    <property type="entry name" value="GRDP-like"/>
    <property type="match status" value="1"/>
</dbReference>
<evidence type="ECO:0000313" key="2">
    <source>
        <dbReference type="EMBL" id="UJO19498.1"/>
    </source>
</evidence>
<feature type="compositionally biased region" description="Basic and acidic residues" evidence="1">
    <location>
        <begin position="13"/>
        <end position="24"/>
    </location>
</feature>
<evidence type="ECO:0000313" key="3">
    <source>
        <dbReference type="Proteomes" id="UP000756132"/>
    </source>
</evidence>
<name>A0A9Q8PBN5_PASFU</name>
<gene>
    <name evidence="2" type="ORF">CLAFUR5_06815</name>
</gene>
<dbReference type="PANTHER" id="PTHR34365:SF7">
    <property type="entry name" value="GLYCINE-RICH DOMAIN-CONTAINING PROTEIN 1"/>
    <property type="match status" value="1"/>
</dbReference>
<feature type="compositionally biased region" description="Low complexity" evidence="1">
    <location>
        <begin position="27"/>
        <end position="43"/>
    </location>
</feature>
<dbReference type="RefSeq" id="XP_047763864.1">
    <property type="nucleotide sequence ID" value="XM_047905963.1"/>
</dbReference>
<feature type="region of interest" description="Disordered" evidence="1">
    <location>
        <begin position="1"/>
        <end position="62"/>
    </location>
</feature>
<sequence>MPNRLSKLFSPSNKEKQALAEAERNNSSSSTSSPPPEYQQNPPEYDRENAINPPDMTAGFSNLSISHHSQEGLPESEECIAHLKVLECFYRLKQTIGSQDRLFGIQDSLVTDCVNTQDEKSAELLAKLAEKRWGIYVQRAVDRFEAWWAAVTPEAPMPTRTELEFAGRRGWLVKLDYTNGKKIQLDRHNLPPVDVLMVWHSYMLNPRAYLEDCIRYGKMPLWYTSMPWDVVAASINSESFAYEAGPQAEASWTSLTGRTWDNAADPAKKLLICPSCNDTLSAKWTTCFQYSASWTKMRSQEAEAEIDTLLSYGSGFCDKHFLERCTSCQSMVDHDKLRVGKFCRDIRNLLHNDVGMAGTTLGAGGLPWTAFGKRDNSTEAINKAPNELLKHGLGQQIIDSDCQSVEDIRALIEAATADKAYMRKARSSLSSRDYRSGRIAIRKMMSRYWQNSSPFALDLLGAVIRQGSFIEKMHNIDWLHSPGLPSTMQRLRTKYRYFIAIIAENPLRMAVPTLDVDLAWHTHQLRPYKYMEYTVSLTRTFIDHDDKVAELKLNDSFAWTSKKYQKMTGQPYSECTCWYCEAVRESHTSSASRLFSTSSASANDLLHDVDQDPARSVHISAHNAVRPTDDANYDLSSKKKAEALEKAYQKACDRALKKGKNPPKRDDYYYSDAWGYPVYIPAYSPYVGFVPYAPMYYPVTPGCMAVGAGSAGNCCAGTCGGGVAAGSCGGAGGGCAGGAAGGCGGGGGGGGGGCGGGGGGGGCGGGGGGC</sequence>
<dbReference type="KEGG" id="ffu:CLAFUR5_06815"/>